<feature type="transmembrane region" description="Helical" evidence="8">
    <location>
        <begin position="1060"/>
        <end position="1082"/>
    </location>
</feature>
<proteinExistence type="predicted"/>
<dbReference type="GO" id="GO:0005524">
    <property type="term" value="F:ATP binding"/>
    <property type="evidence" value="ECO:0007669"/>
    <property type="project" value="UniProtKB-KW"/>
</dbReference>
<evidence type="ECO:0000256" key="4">
    <source>
        <dbReference type="ARBA" id="ARBA00022741"/>
    </source>
</evidence>
<evidence type="ECO:0008006" key="13">
    <source>
        <dbReference type="Google" id="ProtNLM"/>
    </source>
</evidence>
<comment type="subcellular location">
    <subcellularLocation>
        <location evidence="1">Membrane</location>
        <topology evidence="1">Multi-pass membrane protein</topology>
    </subcellularLocation>
</comment>
<dbReference type="GO" id="GO:0005743">
    <property type="term" value="C:mitochondrial inner membrane"/>
    <property type="evidence" value="ECO:0007669"/>
    <property type="project" value="TreeGrafter"/>
</dbReference>
<dbReference type="HOGENOM" id="CLU_000604_17_2_1"/>
<name>W2RQ42_CYPE1</name>
<dbReference type="CDD" id="cd18577">
    <property type="entry name" value="ABC_6TM_Pgp_ABCB1_D1_like"/>
    <property type="match status" value="1"/>
</dbReference>
<feature type="transmembrane region" description="Helical" evidence="8">
    <location>
        <begin position="915"/>
        <end position="936"/>
    </location>
</feature>
<dbReference type="RefSeq" id="XP_008719235.1">
    <property type="nucleotide sequence ID" value="XM_008721013.1"/>
</dbReference>
<evidence type="ECO:0000256" key="6">
    <source>
        <dbReference type="ARBA" id="ARBA00022989"/>
    </source>
</evidence>
<reference evidence="11 12" key="1">
    <citation type="submission" date="2013-03" db="EMBL/GenBank/DDBJ databases">
        <title>The Genome Sequence of Phialophora europaea CBS 101466.</title>
        <authorList>
            <consortium name="The Broad Institute Genomics Platform"/>
            <person name="Cuomo C."/>
            <person name="de Hoog S."/>
            <person name="Gorbushina A."/>
            <person name="Walker B."/>
            <person name="Young S.K."/>
            <person name="Zeng Q."/>
            <person name="Gargeya S."/>
            <person name="Fitzgerald M."/>
            <person name="Haas B."/>
            <person name="Abouelleil A."/>
            <person name="Allen A.W."/>
            <person name="Alvarado L."/>
            <person name="Arachchi H.M."/>
            <person name="Berlin A.M."/>
            <person name="Chapman S.B."/>
            <person name="Gainer-Dewar J."/>
            <person name="Goldberg J."/>
            <person name="Griggs A."/>
            <person name="Gujja S."/>
            <person name="Hansen M."/>
            <person name="Howarth C."/>
            <person name="Imamovic A."/>
            <person name="Ireland A."/>
            <person name="Larimer J."/>
            <person name="McCowan C."/>
            <person name="Murphy C."/>
            <person name="Pearson M."/>
            <person name="Poon T.W."/>
            <person name="Priest M."/>
            <person name="Roberts A."/>
            <person name="Saif S."/>
            <person name="Shea T."/>
            <person name="Sisk P."/>
            <person name="Sykes S."/>
            <person name="Wortman J."/>
            <person name="Nusbaum C."/>
            <person name="Birren B."/>
        </authorList>
    </citation>
    <scope>NUCLEOTIDE SEQUENCE [LARGE SCALE GENOMIC DNA]</scope>
    <source>
        <strain evidence="11 12">CBS 101466</strain>
    </source>
</reference>
<dbReference type="STRING" id="1220924.W2RQ42"/>
<dbReference type="PROSITE" id="PS50929">
    <property type="entry name" value="ABC_TM1F"/>
    <property type="match status" value="2"/>
</dbReference>
<feature type="transmembrane region" description="Helical" evidence="8">
    <location>
        <begin position="160"/>
        <end position="179"/>
    </location>
</feature>
<dbReference type="Proteomes" id="UP000030752">
    <property type="component" value="Unassembled WGS sequence"/>
</dbReference>
<dbReference type="OrthoDB" id="6500128at2759"/>
<dbReference type="InParanoid" id="W2RQ42"/>
<evidence type="ECO:0000259" key="9">
    <source>
        <dbReference type="PROSITE" id="PS50893"/>
    </source>
</evidence>
<feature type="transmembrane region" description="Helical" evidence="8">
    <location>
        <begin position="185"/>
        <end position="203"/>
    </location>
</feature>
<dbReference type="InterPro" id="IPR036640">
    <property type="entry name" value="ABC1_TM_sf"/>
</dbReference>
<dbReference type="eggNOG" id="KOG0055">
    <property type="taxonomic scope" value="Eukaryota"/>
</dbReference>
<dbReference type="InterPro" id="IPR017871">
    <property type="entry name" value="ABC_transporter-like_CS"/>
</dbReference>
<dbReference type="PROSITE" id="PS00211">
    <property type="entry name" value="ABC_TRANSPORTER_1"/>
    <property type="match status" value="1"/>
</dbReference>
<dbReference type="InterPro" id="IPR027417">
    <property type="entry name" value="P-loop_NTPase"/>
</dbReference>
<dbReference type="VEuPathDB" id="FungiDB:HMPREF1541_06683"/>
<accession>W2RQ42</accession>
<dbReference type="Gene3D" id="3.40.50.300">
    <property type="entry name" value="P-loop containing nucleotide triphosphate hydrolases"/>
    <property type="match status" value="2"/>
</dbReference>
<evidence type="ECO:0000256" key="8">
    <source>
        <dbReference type="SAM" id="Phobius"/>
    </source>
</evidence>
<feature type="domain" description="ABC transporter" evidence="9">
    <location>
        <begin position="364"/>
        <end position="603"/>
    </location>
</feature>
<dbReference type="GO" id="GO:0015421">
    <property type="term" value="F:ABC-type oligopeptide transporter activity"/>
    <property type="evidence" value="ECO:0007669"/>
    <property type="project" value="TreeGrafter"/>
</dbReference>
<dbReference type="FunCoup" id="W2RQ42">
    <property type="interactions" value="751"/>
</dbReference>
<feature type="domain" description="ABC transmembrane type-1" evidence="10">
    <location>
        <begin position="802"/>
        <end position="1087"/>
    </location>
</feature>
<organism evidence="11 12">
    <name type="scientific">Cyphellophora europaea (strain CBS 101466)</name>
    <name type="common">Phialophora europaea</name>
    <dbReference type="NCBI Taxonomy" id="1220924"/>
    <lineage>
        <taxon>Eukaryota</taxon>
        <taxon>Fungi</taxon>
        <taxon>Dikarya</taxon>
        <taxon>Ascomycota</taxon>
        <taxon>Pezizomycotina</taxon>
        <taxon>Eurotiomycetes</taxon>
        <taxon>Chaetothyriomycetidae</taxon>
        <taxon>Chaetothyriales</taxon>
        <taxon>Cyphellophoraceae</taxon>
        <taxon>Cyphellophora</taxon>
    </lineage>
</organism>
<keyword evidence="12" id="KW-1185">Reference proteome</keyword>
<dbReference type="Gene3D" id="1.20.1560.10">
    <property type="entry name" value="ABC transporter type 1, transmembrane domain"/>
    <property type="match status" value="2"/>
</dbReference>
<protein>
    <recommendedName>
        <fullName evidence="13">ABC a-pheromone efflux pump AtrD</fullName>
    </recommendedName>
</protein>
<keyword evidence="2" id="KW-0813">Transport</keyword>
<gene>
    <name evidence="11" type="ORF">HMPREF1541_06683</name>
</gene>
<keyword evidence="5" id="KW-0067">ATP-binding</keyword>
<evidence type="ECO:0000256" key="2">
    <source>
        <dbReference type="ARBA" id="ARBA00022448"/>
    </source>
</evidence>
<evidence type="ECO:0000256" key="3">
    <source>
        <dbReference type="ARBA" id="ARBA00022692"/>
    </source>
</evidence>
<dbReference type="InterPro" id="IPR003593">
    <property type="entry name" value="AAA+_ATPase"/>
</dbReference>
<evidence type="ECO:0000256" key="7">
    <source>
        <dbReference type="ARBA" id="ARBA00023136"/>
    </source>
</evidence>
<feature type="domain" description="ABC transporter" evidence="9">
    <location>
        <begin position="1126"/>
        <end position="1381"/>
    </location>
</feature>
<dbReference type="Pfam" id="PF00664">
    <property type="entry name" value="ABC_membrane"/>
    <property type="match status" value="2"/>
</dbReference>
<dbReference type="FunFam" id="3.40.50.300:FF:000604">
    <property type="entry name" value="ABC transporter B family member 28"/>
    <property type="match status" value="2"/>
</dbReference>
<dbReference type="InterPro" id="IPR003439">
    <property type="entry name" value="ABC_transporter-like_ATP-bd"/>
</dbReference>
<evidence type="ECO:0000313" key="11">
    <source>
        <dbReference type="EMBL" id="ETN38646.1"/>
    </source>
</evidence>
<keyword evidence="7 8" id="KW-0472">Membrane</keyword>
<feature type="transmembrane region" description="Helical" evidence="8">
    <location>
        <begin position="801"/>
        <end position="822"/>
    </location>
</feature>
<dbReference type="InterPro" id="IPR011527">
    <property type="entry name" value="ABC1_TM_dom"/>
</dbReference>
<dbReference type="PANTHER" id="PTHR43394">
    <property type="entry name" value="ATP-DEPENDENT PERMEASE MDL1, MITOCHONDRIAL"/>
    <property type="match status" value="1"/>
</dbReference>
<dbReference type="GO" id="GO:0090374">
    <property type="term" value="P:oligopeptide export from mitochondrion"/>
    <property type="evidence" value="ECO:0007669"/>
    <property type="project" value="TreeGrafter"/>
</dbReference>
<feature type="transmembrane region" description="Helical" evidence="8">
    <location>
        <begin position="1027"/>
        <end position="1048"/>
    </location>
</feature>
<sequence>MSWVTGASLGRKPRDATRWTAIFSFTQTDHLWVLCLAVFFAVCSALVQPVVAIFIGNFADGLTQFGGGLIESDTLHKRTNPSFYGFIGLGFCTLLTNAGMFTTWVVFGELQAKAVREELFRSLLKKDLEWFEMREHGVASLLTRLQSQIREMQLGTSQPFSFLLQGMIQGLVAFGIAIYHSWKVTLTVLAIVPVSGAALYLLGRGLQRHIASQDHFLAEATKIAHNAFINIALVKCFNAQSIETTRYVAVIRKAATYSLKQANIVALQTGSLGFFFFVMFLLGFWYGNKLVHDGDYSTGQVTTAIWATFMSVQGFQSVFPHVIVLVKGHAAASAVRALIDTVEKGRLLHRKIDGASPVLCEGHIKLRQVSFAYPSRPDQLVLFKSDFDFCAGRTTFIVGKSGSGKSTLSNLIMRFYFPLTGTISIDGHDLEDLDTSWLRNNITCVQQGTSLFDETLRVNIALGHRYHERVKAVEIDDCVRLAALEDTIAELPYGMDTQVGVGGSALSGGQSQRVAIARARLRDTPILILDESTSALDNASRVSVIDGIRKWRDGLTSIIITHDLTQIRDQDFVYIMDHGHIIRKGPRSEVCNAARTYRDPLNTTTAPALDKVQPIAKGDVTSRSRPPNRPPNLRWRKDGNMLRASFEEQLRGLDVGDYLLSPKALLGAARIASAFQDQPTLSRSSNHAAYRHSQFISVVNPCDEALPLPEQTEQRNVGGTEIALRPLSLAPNRASEVARPRPGNTRPLPSPRVLEKSKAQFRARFGGPTFSLVEDKSPQMSLQSILGTLWSSLDRSHRIKLLTGLSAVCCRAALPSLLAYIMSKMFAIFYQQEGYKQASTKWAMVQLVVGFTDAATAFIAHYMLEGAARRWVGRLRAEAVRRVMEQPKPWFEHDSNSASSLSLVLDRDAEEMRALLCRFVSLTISVVLMLCVAIIWSFVSCWRLTLVGLAATPVIYGLAKGFNVISEVWEGRVNTAAEAVGKVFVETFTDIRTVRSLTLESYFHRKYSRATKSAFATGRLRALYTGLLYGLSESTITFTIAVILWYAIRLASSYDLGVAPIITSICLLILASGPANVIFGIIPQTAAAVDSATRLIRLTRLALKNEHEHGGQDRLREPSGSLSMAICFNSLTFAYPSRSMMPTLSNLTLSIKHGECVAIAGRSGSGKSTIAYLLSGLYRTSVGDPGVGPSITIFGQDMRSLELSTLRTKVAVVPQHPVVFPGTVWENICYGLEAHTRLATIQNVNWAATQAAIHDFILSLPLQYDTVIGEGGLGVSGGQAQRITLARALVRRPRILVLDEVTSALDAESADLIRSSLRTILRESRHGTGEESMTILVITHAREMMEFADRVVLLEGGSVAEEGPFAELMVRGGMLREVLAPSTE</sequence>
<dbReference type="EMBL" id="KB822722">
    <property type="protein sequence ID" value="ETN38646.1"/>
    <property type="molecule type" value="Genomic_DNA"/>
</dbReference>
<dbReference type="Pfam" id="PF00005">
    <property type="entry name" value="ABC_tran"/>
    <property type="match status" value="2"/>
</dbReference>
<keyword evidence="3 8" id="KW-0812">Transmembrane</keyword>
<dbReference type="SUPFAM" id="SSF52540">
    <property type="entry name" value="P-loop containing nucleoside triphosphate hydrolases"/>
    <property type="match status" value="2"/>
</dbReference>
<dbReference type="SMART" id="SM00382">
    <property type="entry name" value="AAA"/>
    <property type="match status" value="2"/>
</dbReference>
<dbReference type="GeneID" id="19974022"/>
<evidence type="ECO:0000313" key="12">
    <source>
        <dbReference type="Proteomes" id="UP000030752"/>
    </source>
</evidence>
<feature type="transmembrane region" description="Helical" evidence="8">
    <location>
        <begin position="942"/>
        <end position="959"/>
    </location>
</feature>
<dbReference type="CDD" id="cd18578">
    <property type="entry name" value="ABC_6TM_Pgp_ABCB1_D2_like"/>
    <property type="match status" value="1"/>
</dbReference>
<feature type="domain" description="ABC transmembrane type-1" evidence="10">
    <location>
        <begin position="36"/>
        <end position="327"/>
    </location>
</feature>
<feature type="transmembrane region" description="Helical" evidence="8">
    <location>
        <begin position="842"/>
        <end position="864"/>
    </location>
</feature>
<dbReference type="PROSITE" id="PS50893">
    <property type="entry name" value="ABC_TRANSPORTER_2"/>
    <property type="match status" value="2"/>
</dbReference>
<evidence type="ECO:0000256" key="1">
    <source>
        <dbReference type="ARBA" id="ARBA00004141"/>
    </source>
</evidence>
<dbReference type="GO" id="GO:0016887">
    <property type="term" value="F:ATP hydrolysis activity"/>
    <property type="evidence" value="ECO:0007669"/>
    <property type="project" value="InterPro"/>
</dbReference>
<dbReference type="InterPro" id="IPR039421">
    <property type="entry name" value="Type_1_exporter"/>
</dbReference>
<keyword evidence="4" id="KW-0547">Nucleotide-binding</keyword>
<feature type="transmembrane region" description="Helical" evidence="8">
    <location>
        <begin position="31"/>
        <end position="55"/>
    </location>
</feature>
<feature type="transmembrane region" description="Helical" evidence="8">
    <location>
        <begin position="262"/>
        <end position="285"/>
    </location>
</feature>
<feature type="transmembrane region" description="Helical" evidence="8">
    <location>
        <begin position="305"/>
        <end position="326"/>
    </location>
</feature>
<dbReference type="PANTHER" id="PTHR43394:SF15">
    <property type="entry name" value="ALPHA-FACTOR-TRANSPORTING ATPASE"/>
    <property type="match status" value="1"/>
</dbReference>
<evidence type="ECO:0000259" key="10">
    <source>
        <dbReference type="PROSITE" id="PS50929"/>
    </source>
</evidence>
<dbReference type="SUPFAM" id="SSF90123">
    <property type="entry name" value="ABC transporter transmembrane region"/>
    <property type="match status" value="2"/>
</dbReference>
<evidence type="ECO:0000256" key="5">
    <source>
        <dbReference type="ARBA" id="ARBA00022840"/>
    </source>
</evidence>
<feature type="transmembrane region" description="Helical" evidence="8">
    <location>
        <begin position="83"/>
        <end position="107"/>
    </location>
</feature>
<keyword evidence="6 8" id="KW-1133">Transmembrane helix</keyword>